<dbReference type="InterPro" id="IPR020568">
    <property type="entry name" value="Ribosomal_Su5_D2-typ_SF"/>
</dbReference>
<dbReference type="InterPro" id="IPR014762">
    <property type="entry name" value="DNA_mismatch_repair_CS"/>
</dbReference>
<dbReference type="SUPFAM" id="SSF118116">
    <property type="entry name" value="DNA mismatch repair protein MutL"/>
    <property type="match status" value="1"/>
</dbReference>
<dbReference type="InterPro" id="IPR020667">
    <property type="entry name" value="DNA_mismatch_repair_MutL"/>
</dbReference>
<dbReference type="InterPro" id="IPR042121">
    <property type="entry name" value="MutL_C_regsub"/>
</dbReference>
<dbReference type="Gene3D" id="3.30.1540.20">
    <property type="entry name" value="MutL, C-terminal domain, dimerisation subdomain"/>
    <property type="match status" value="1"/>
</dbReference>
<dbReference type="HAMAP" id="MF_00149">
    <property type="entry name" value="DNA_mis_repair"/>
    <property type="match status" value="1"/>
</dbReference>
<gene>
    <name evidence="5 8" type="primary">mutL</name>
    <name evidence="8" type="ORF">AFCDBAGC_3108</name>
</gene>
<evidence type="ECO:0000256" key="1">
    <source>
        <dbReference type="ARBA" id="ARBA00006082"/>
    </source>
</evidence>
<proteinExistence type="inferred from homology"/>
<dbReference type="NCBIfam" id="NF000953">
    <property type="entry name" value="PRK00095.2-4"/>
    <property type="match status" value="1"/>
</dbReference>
<dbReference type="InterPro" id="IPR038973">
    <property type="entry name" value="MutL/Mlh/Pms-like"/>
</dbReference>
<dbReference type="CDD" id="cd16926">
    <property type="entry name" value="HATPase_MutL-MLH-PMS-like"/>
    <property type="match status" value="1"/>
</dbReference>
<protein>
    <recommendedName>
        <fullName evidence="2 5">DNA mismatch repair protein MutL</fullName>
    </recommendedName>
</protein>
<evidence type="ECO:0000256" key="4">
    <source>
        <dbReference type="ARBA" id="ARBA00023204"/>
    </source>
</evidence>
<dbReference type="InterPro" id="IPR002099">
    <property type="entry name" value="MutL/Mlh/PMS"/>
</dbReference>
<dbReference type="Gene3D" id="3.30.1370.100">
    <property type="entry name" value="MutL, C-terminal domain, regulatory subdomain"/>
    <property type="match status" value="1"/>
</dbReference>
<dbReference type="InterPro" id="IPR013507">
    <property type="entry name" value="DNA_mismatch_S5_2-like"/>
</dbReference>
<dbReference type="EMBL" id="BPQG01000047">
    <property type="protein sequence ID" value="GJD45237.1"/>
    <property type="molecule type" value="Genomic_DNA"/>
</dbReference>
<comment type="similarity">
    <text evidence="1 5">Belongs to the DNA mismatch repair MutL/HexB family.</text>
</comment>
<evidence type="ECO:0000313" key="8">
    <source>
        <dbReference type="EMBL" id="GJD45237.1"/>
    </source>
</evidence>
<dbReference type="InterPro" id="IPR042120">
    <property type="entry name" value="MutL_C_dimsub"/>
</dbReference>
<dbReference type="Proteomes" id="UP001055117">
    <property type="component" value="Unassembled WGS sequence"/>
</dbReference>
<dbReference type="Pfam" id="PF13589">
    <property type="entry name" value="HATPase_c_3"/>
    <property type="match status" value="1"/>
</dbReference>
<organism evidence="8 9">
    <name type="scientific">Methylobacterium cerastii</name>
    <dbReference type="NCBI Taxonomy" id="932741"/>
    <lineage>
        <taxon>Bacteria</taxon>
        <taxon>Pseudomonadati</taxon>
        <taxon>Pseudomonadota</taxon>
        <taxon>Alphaproteobacteria</taxon>
        <taxon>Hyphomicrobiales</taxon>
        <taxon>Methylobacteriaceae</taxon>
        <taxon>Methylobacterium</taxon>
    </lineage>
</organism>
<dbReference type="Gene3D" id="3.30.230.10">
    <property type="match status" value="1"/>
</dbReference>
<dbReference type="Pfam" id="PF01119">
    <property type="entry name" value="DNA_mis_repair"/>
    <property type="match status" value="1"/>
</dbReference>
<evidence type="ECO:0000256" key="2">
    <source>
        <dbReference type="ARBA" id="ARBA00021975"/>
    </source>
</evidence>
<dbReference type="SUPFAM" id="SSF55874">
    <property type="entry name" value="ATPase domain of HSP90 chaperone/DNA topoisomerase II/histidine kinase"/>
    <property type="match status" value="1"/>
</dbReference>
<dbReference type="PANTHER" id="PTHR10073:SF12">
    <property type="entry name" value="DNA MISMATCH REPAIR PROTEIN MLH1"/>
    <property type="match status" value="1"/>
</dbReference>
<dbReference type="NCBIfam" id="TIGR00585">
    <property type="entry name" value="mutl"/>
    <property type="match status" value="1"/>
</dbReference>
<dbReference type="InterPro" id="IPR036890">
    <property type="entry name" value="HATPase_C_sf"/>
</dbReference>
<reference evidence="8 9" key="1">
    <citation type="journal article" date="2021" name="Front. Microbiol.">
        <title>Comprehensive Comparative Genomics and Phenotyping of Methylobacterium Species.</title>
        <authorList>
            <person name="Alessa O."/>
            <person name="Ogura Y."/>
            <person name="Fujitani Y."/>
            <person name="Takami H."/>
            <person name="Hayashi T."/>
            <person name="Sahin N."/>
            <person name="Tani A."/>
        </authorList>
    </citation>
    <scope>NUCLEOTIDE SEQUENCE [LARGE SCALE GENOMIC DNA]</scope>
    <source>
        <strain evidence="8 9">DSM 23679</strain>
    </source>
</reference>
<accession>A0ABQ4QJ28</accession>
<keyword evidence="3 5" id="KW-0227">DNA damage</keyword>
<sequence length="677" mass="70906">MDRRVRRVYKRTIMSAPAPVRRLDPVLVDRIAAGEVVERPASAVKELVENAIDAGARSVAVTIEAGGRRLIRVVDDGAGMSADDLVLAVERHATSKLPGGDLTRIDTLGFRGEALPSIGAVSRLSITTRTAEAESGAALVVEAGLRGAVRPAPAARGTRIEVTDLFSATPARLKFLKSDRAESAAVSDILRRLAVAQPAIRFTLTSEGGTPLVLPALAGAGPDDPAANLARLAQVLGSDFSENALPVAMAREGFSLTGHVGLPTFHRGAANHIHFTVNGRPVRDRLLLGAVRGAYADTLRSDRHPVLGLAIACEPGLVDVNVHPAKTEVRFRDPGLVRALVVSAIHEALRRGGVRASTGVAARTLDALRPSGGLPLTQHALTQHALTQHGGAASPSLFQAARTGAFRPGIPSVAAPSGFHRPASDPAYGFGEAAQAAFEPASDLSDPMAGLAEPTADLAPPAADLRSLDAAEDALDHPLGAARAQLHETYIVAQTRDGVVIVDQHAAHERLVYERMKRERASGGILRQGLLIPDVIEMAPEAAERLAAAAPELERLGLTLEGFGPGAVLVRAVPAALAGASVRDLVADILDALDASGVEEGGAGALEDGPLGRRLDAVLSRMSCHGSIRAGRRLRPEEMNALLRAMEATPNSGQCNHGRPTYVALGRHDIERLFGRR</sequence>
<evidence type="ECO:0000256" key="5">
    <source>
        <dbReference type="HAMAP-Rule" id="MF_00149"/>
    </source>
</evidence>
<dbReference type="InterPro" id="IPR037198">
    <property type="entry name" value="MutL_C_sf"/>
</dbReference>
<feature type="domain" description="MutL C-terminal dimerisation" evidence="6">
    <location>
        <begin position="482"/>
        <end position="634"/>
    </location>
</feature>
<name>A0ABQ4QJ28_9HYPH</name>
<dbReference type="Gene3D" id="3.30.565.10">
    <property type="entry name" value="Histidine kinase-like ATPase, C-terminal domain"/>
    <property type="match status" value="1"/>
</dbReference>
<dbReference type="Pfam" id="PF08676">
    <property type="entry name" value="MutL_C"/>
    <property type="match status" value="1"/>
</dbReference>
<feature type="domain" description="DNA mismatch repair protein S5" evidence="7">
    <location>
        <begin position="232"/>
        <end position="350"/>
    </location>
</feature>
<dbReference type="CDD" id="cd00782">
    <property type="entry name" value="MutL_Trans"/>
    <property type="match status" value="1"/>
</dbReference>
<dbReference type="SMART" id="SM00853">
    <property type="entry name" value="MutL_C"/>
    <property type="match status" value="1"/>
</dbReference>
<dbReference type="InterPro" id="IPR014721">
    <property type="entry name" value="Ribsml_uS5_D2-typ_fold_subgr"/>
</dbReference>
<evidence type="ECO:0000313" key="9">
    <source>
        <dbReference type="Proteomes" id="UP001055117"/>
    </source>
</evidence>
<dbReference type="InterPro" id="IPR014790">
    <property type="entry name" value="MutL_C"/>
</dbReference>
<dbReference type="PROSITE" id="PS00058">
    <property type="entry name" value="DNA_MISMATCH_REPAIR_1"/>
    <property type="match status" value="1"/>
</dbReference>
<dbReference type="SMART" id="SM01340">
    <property type="entry name" value="DNA_mis_repair"/>
    <property type="match status" value="1"/>
</dbReference>
<evidence type="ECO:0000259" key="6">
    <source>
        <dbReference type="SMART" id="SM00853"/>
    </source>
</evidence>
<evidence type="ECO:0000256" key="3">
    <source>
        <dbReference type="ARBA" id="ARBA00022763"/>
    </source>
</evidence>
<dbReference type="PANTHER" id="PTHR10073">
    <property type="entry name" value="DNA MISMATCH REPAIR PROTEIN MLH, PMS, MUTL"/>
    <property type="match status" value="1"/>
</dbReference>
<evidence type="ECO:0000259" key="7">
    <source>
        <dbReference type="SMART" id="SM01340"/>
    </source>
</evidence>
<keyword evidence="9" id="KW-1185">Reference proteome</keyword>
<dbReference type="SUPFAM" id="SSF54211">
    <property type="entry name" value="Ribosomal protein S5 domain 2-like"/>
    <property type="match status" value="1"/>
</dbReference>
<keyword evidence="4 5" id="KW-0234">DNA repair</keyword>
<comment type="function">
    <text evidence="5">This protein is involved in the repair of mismatches in DNA. It is required for dam-dependent methyl-directed DNA mismatch repair. May act as a 'molecular matchmaker', a protein that promotes the formation of a stable complex between two or more DNA-binding proteins in an ATP-dependent manner without itself being part of a final effector complex.</text>
</comment>
<comment type="caution">
    <text evidence="8">The sequence shown here is derived from an EMBL/GenBank/DDBJ whole genome shotgun (WGS) entry which is preliminary data.</text>
</comment>